<dbReference type="PANTHER" id="PTHR11579:SF0">
    <property type="entry name" value="PROTEIN-L-ISOASPARTATE(D-ASPARTATE) O-METHYLTRANSFERASE"/>
    <property type="match status" value="1"/>
</dbReference>
<evidence type="ECO:0000256" key="6">
    <source>
        <dbReference type="ARBA" id="ARBA00022603"/>
    </source>
</evidence>
<comment type="similarity">
    <text evidence="2">Belongs to the methyltransferase superfamily. L-isoaspartyl/D-aspartyl protein methyltransferase family.</text>
</comment>
<evidence type="ECO:0000256" key="3">
    <source>
        <dbReference type="ARBA" id="ARBA00011890"/>
    </source>
</evidence>
<comment type="caution">
    <text evidence="12">The sequence shown here is derived from an EMBL/GenBank/DDBJ whole genome shotgun (WGS) entry which is preliminary data.</text>
</comment>
<evidence type="ECO:0000256" key="2">
    <source>
        <dbReference type="ARBA" id="ARBA00005369"/>
    </source>
</evidence>
<sequence>MTASARPSVIRGVMKRLDRARFLPAEHRRSAARDRPLPIGFGQTNSQPSTVVAMLELLQVEPGLRVLDVGCGTGWTTAILAELLGPEGSVIGVERIGELAATAEGLLADVATASIVQATPGVFGLPEAGPFDRILVSAAATELPEELVAQLAPGGLLVIPVGTTMLRVRRLVQGDTQITQHGGYAFVPLVREAHGS</sequence>
<dbReference type="Proteomes" id="UP001589707">
    <property type="component" value="Unassembled WGS sequence"/>
</dbReference>
<keyword evidence="8" id="KW-0949">S-adenosyl-L-methionine</keyword>
<name>A0ABV5X0J7_9MICO</name>
<evidence type="ECO:0000256" key="7">
    <source>
        <dbReference type="ARBA" id="ARBA00022679"/>
    </source>
</evidence>
<reference evidence="12 13" key="1">
    <citation type="submission" date="2024-09" db="EMBL/GenBank/DDBJ databases">
        <authorList>
            <person name="Sun Q."/>
            <person name="Mori K."/>
        </authorList>
    </citation>
    <scope>NUCLEOTIDE SEQUENCE [LARGE SCALE GENOMIC DNA]</scope>
    <source>
        <strain evidence="12 13">JCM 11683</strain>
    </source>
</reference>
<evidence type="ECO:0000313" key="13">
    <source>
        <dbReference type="Proteomes" id="UP001589707"/>
    </source>
</evidence>
<dbReference type="InterPro" id="IPR029063">
    <property type="entry name" value="SAM-dependent_MTases_sf"/>
</dbReference>
<evidence type="ECO:0000256" key="8">
    <source>
        <dbReference type="ARBA" id="ARBA00022691"/>
    </source>
</evidence>
<protein>
    <recommendedName>
        <fullName evidence="4">Protein-L-isoaspartate O-methyltransferase</fullName>
        <ecNumber evidence="3">2.1.1.77</ecNumber>
    </recommendedName>
    <alternativeName>
        <fullName evidence="11">L-isoaspartyl protein carboxyl methyltransferase</fullName>
    </alternativeName>
    <alternativeName>
        <fullName evidence="9">Protein L-isoaspartyl methyltransferase</fullName>
    </alternativeName>
    <alternativeName>
        <fullName evidence="10">Protein-beta-aspartate methyltransferase</fullName>
    </alternativeName>
</protein>
<comment type="subcellular location">
    <subcellularLocation>
        <location evidence="1">Cytoplasm</location>
    </subcellularLocation>
</comment>
<dbReference type="CDD" id="cd02440">
    <property type="entry name" value="AdoMet_MTases"/>
    <property type="match status" value="1"/>
</dbReference>
<dbReference type="EMBL" id="JBHMAU010000043">
    <property type="protein sequence ID" value="MFB9775976.1"/>
    <property type="molecule type" value="Genomic_DNA"/>
</dbReference>
<accession>A0ABV5X0J7</accession>
<organism evidence="12 13">
    <name type="scientific">Brevibacterium otitidis</name>
    <dbReference type="NCBI Taxonomy" id="53364"/>
    <lineage>
        <taxon>Bacteria</taxon>
        <taxon>Bacillati</taxon>
        <taxon>Actinomycetota</taxon>
        <taxon>Actinomycetes</taxon>
        <taxon>Micrococcales</taxon>
        <taxon>Brevibacteriaceae</taxon>
        <taxon>Brevibacterium</taxon>
    </lineage>
</organism>
<evidence type="ECO:0000256" key="1">
    <source>
        <dbReference type="ARBA" id="ARBA00004496"/>
    </source>
</evidence>
<evidence type="ECO:0000313" key="12">
    <source>
        <dbReference type="EMBL" id="MFB9775976.1"/>
    </source>
</evidence>
<evidence type="ECO:0000256" key="11">
    <source>
        <dbReference type="ARBA" id="ARBA00031350"/>
    </source>
</evidence>
<evidence type="ECO:0000256" key="5">
    <source>
        <dbReference type="ARBA" id="ARBA00022490"/>
    </source>
</evidence>
<dbReference type="EC" id="2.1.1.77" evidence="3"/>
<keyword evidence="13" id="KW-1185">Reference proteome</keyword>
<dbReference type="RefSeq" id="WP_376839555.1">
    <property type="nucleotide sequence ID" value="NZ_JBHMAU010000043.1"/>
</dbReference>
<dbReference type="InterPro" id="IPR000682">
    <property type="entry name" value="PCMT"/>
</dbReference>
<evidence type="ECO:0000256" key="4">
    <source>
        <dbReference type="ARBA" id="ARBA00013346"/>
    </source>
</evidence>
<dbReference type="SUPFAM" id="SSF53335">
    <property type="entry name" value="S-adenosyl-L-methionine-dependent methyltransferases"/>
    <property type="match status" value="1"/>
</dbReference>
<dbReference type="PANTHER" id="PTHR11579">
    <property type="entry name" value="PROTEIN-L-ISOASPARTATE O-METHYLTRANSFERASE"/>
    <property type="match status" value="1"/>
</dbReference>
<evidence type="ECO:0000256" key="10">
    <source>
        <dbReference type="ARBA" id="ARBA00031323"/>
    </source>
</evidence>
<keyword evidence="6" id="KW-0489">Methyltransferase</keyword>
<dbReference type="Gene3D" id="3.40.50.150">
    <property type="entry name" value="Vaccinia Virus protein VP39"/>
    <property type="match status" value="1"/>
</dbReference>
<gene>
    <name evidence="12" type="ORF">ACFFN1_06090</name>
</gene>
<keyword evidence="5" id="KW-0963">Cytoplasm</keyword>
<proteinExistence type="inferred from homology"/>
<dbReference type="Pfam" id="PF01135">
    <property type="entry name" value="PCMT"/>
    <property type="match status" value="1"/>
</dbReference>
<evidence type="ECO:0000256" key="9">
    <source>
        <dbReference type="ARBA" id="ARBA00030757"/>
    </source>
</evidence>
<keyword evidence="7" id="KW-0808">Transferase</keyword>